<feature type="domain" description="Peptidase M16 N-terminal" evidence="3">
    <location>
        <begin position="19"/>
        <end position="131"/>
    </location>
</feature>
<dbReference type="EMBL" id="BMCU01000001">
    <property type="protein sequence ID" value="GGF97921.1"/>
    <property type="molecule type" value="Genomic_DNA"/>
</dbReference>
<dbReference type="GO" id="GO:0046872">
    <property type="term" value="F:metal ion binding"/>
    <property type="evidence" value="ECO:0007669"/>
    <property type="project" value="InterPro"/>
</dbReference>
<proteinExistence type="inferred from homology"/>
<dbReference type="Pfam" id="PF00675">
    <property type="entry name" value="Peptidase_M16"/>
    <property type="match status" value="1"/>
</dbReference>
<comment type="caution">
    <text evidence="4">The sequence shown here is derived from an EMBL/GenBank/DDBJ whole genome shotgun (WGS) entry which is preliminary data.</text>
</comment>
<reference evidence="4" key="2">
    <citation type="submission" date="2020-09" db="EMBL/GenBank/DDBJ databases">
        <authorList>
            <person name="Sun Q."/>
            <person name="Sedlacek I."/>
        </authorList>
    </citation>
    <scope>NUCLEOTIDE SEQUENCE</scope>
    <source>
        <strain evidence="4">CCM 7905</strain>
    </source>
</reference>
<name>A0A917FS95_9NOCA</name>
<reference evidence="4" key="1">
    <citation type="journal article" date="2014" name="Int. J. Syst. Evol. Microbiol.">
        <title>Complete genome sequence of Corynebacterium casei LMG S-19264T (=DSM 44701T), isolated from a smear-ripened cheese.</title>
        <authorList>
            <consortium name="US DOE Joint Genome Institute (JGI-PGF)"/>
            <person name="Walter F."/>
            <person name="Albersmeier A."/>
            <person name="Kalinowski J."/>
            <person name="Ruckert C."/>
        </authorList>
    </citation>
    <scope>NUCLEOTIDE SEQUENCE</scope>
    <source>
        <strain evidence="4">CCM 7905</strain>
    </source>
</reference>
<dbReference type="InterPro" id="IPR011249">
    <property type="entry name" value="Metalloenz_LuxS/M16"/>
</dbReference>
<dbReference type="InterPro" id="IPR011765">
    <property type="entry name" value="Pept_M16_N"/>
</dbReference>
<feature type="compositionally biased region" description="Low complexity" evidence="2">
    <location>
        <begin position="385"/>
        <end position="394"/>
    </location>
</feature>
<evidence type="ECO:0000313" key="5">
    <source>
        <dbReference type="Proteomes" id="UP000654257"/>
    </source>
</evidence>
<dbReference type="RefSeq" id="WP_188543530.1">
    <property type="nucleotide sequence ID" value="NZ_BMCU01000001.1"/>
</dbReference>
<evidence type="ECO:0000313" key="4">
    <source>
        <dbReference type="EMBL" id="GGF97921.1"/>
    </source>
</evidence>
<evidence type="ECO:0000256" key="2">
    <source>
        <dbReference type="SAM" id="MobiDB-lite"/>
    </source>
</evidence>
<comment type="similarity">
    <text evidence="1">Belongs to the peptidase M16 family.</text>
</comment>
<keyword evidence="5" id="KW-1185">Reference proteome</keyword>
<dbReference type="AlphaFoldDB" id="A0A917FS95"/>
<dbReference type="Proteomes" id="UP000654257">
    <property type="component" value="Unassembled WGS sequence"/>
</dbReference>
<dbReference type="PANTHER" id="PTHR11851">
    <property type="entry name" value="METALLOPROTEASE"/>
    <property type="match status" value="1"/>
</dbReference>
<gene>
    <name evidence="4" type="ORF">GCM10007304_09830</name>
</gene>
<dbReference type="PANTHER" id="PTHR11851:SF49">
    <property type="entry name" value="MITOCHONDRIAL-PROCESSING PEPTIDASE SUBUNIT ALPHA"/>
    <property type="match status" value="1"/>
</dbReference>
<protein>
    <recommendedName>
        <fullName evidence="3">Peptidase M16 N-terminal domain-containing protein</fullName>
    </recommendedName>
</protein>
<evidence type="ECO:0000259" key="3">
    <source>
        <dbReference type="Pfam" id="PF00675"/>
    </source>
</evidence>
<accession>A0A917FS95</accession>
<organism evidence="4 5">
    <name type="scientific">Rhodococcoides trifolii</name>
    <dbReference type="NCBI Taxonomy" id="908250"/>
    <lineage>
        <taxon>Bacteria</taxon>
        <taxon>Bacillati</taxon>
        <taxon>Actinomycetota</taxon>
        <taxon>Actinomycetes</taxon>
        <taxon>Mycobacteriales</taxon>
        <taxon>Nocardiaceae</taxon>
        <taxon>Rhodococcoides</taxon>
    </lineage>
</organism>
<dbReference type="SUPFAM" id="SSF63411">
    <property type="entry name" value="LuxS/MPP-like metallohydrolase"/>
    <property type="match status" value="1"/>
</dbReference>
<sequence length="647" mass="68131">MIVSDVHCRNGIRSIVLDRPGSSAVEIASVVRAGSRHDPPGRIGTAHLTEHLLTVGADDVSRGVESVGGSFAATTHPDHMQFVTTAPAGLWNDLLLADVNRVHGRMMLQKSDIDAQRVAVAEEIRAAAASPSPWPGMTGALHGGDDALGHDGFGEIADLDRIDLAVCTRFVSAVVRPERAVIVVALDVSSAGGPARILDVVDSVQPAPAPAPVAAAGPVRDAYPTSTLGSPHTATGSGVTATWCGWSVPGLSRSTRDHLRWFGAAAVLEQRCAGYRFGRSGVGHVGDRETLAVAGGSVENILELLEAPVTVSEHEHARRRLRGAAVDFEHDPASIARLAAFTDAPTVRCPSLDRSDLDHALARLRSTTPAVVTPDPDAPVDRSARPSSAQAPQSTRRRPIEFVHNTIGSTARRLNVCGPHAAALEMDGPTYVCVRTPAPFRSPLWERVTDFSGHRYATRTQSTEQLAHALDHLPDTVSELAAVGADAGAALRRRVAPHRGDGISTRAGAARWLALGALNSVHRIALGHAPIVRVLRLPTRPHPTVQLVGDPGIDLHTLVDGWTPAELDRTRTFCAGQALSATATGRDTADLLLTLLCNDIRVDGDPVESFASSLLTTGDGEIRAAAHRVLEMTNVMSAGCGTSGQLS</sequence>
<dbReference type="InterPro" id="IPR050361">
    <property type="entry name" value="MPP/UQCRC_Complex"/>
</dbReference>
<evidence type="ECO:0000256" key="1">
    <source>
        <dbReference type="ARBA" id="ARBA00007261"/>
    </source>
</evidence>
<feature type="region of interest" description="Disordered" evidence="2">
    <location>
        <begin position="367"/>
        <end position="399"/>
    </location>
</feature>
<dbReference type="Gene3D" id="3.30.830.10">
    <property type="entry name" value="Metalloenzyme, LuxS/M16 peptidase-like"/>
    <property type="match status" value="1"/>
</dbReference>